<accession>A0A8F9XGU2</accession>
<dbReference type="GO" id="GO:0016139">
    <property type="term" value="P:glycoside catabolic process"/>
    <property type="evidence" value="ECO:0007669"/>
    <property type="project" value="TreeGrafter"/>
</dbReference>
<dbReference type="InterPro" id="IPR016286">
    <property type="entry name" value="FUC_metazoa-typ"/>
</dbReference>
<evidence type="ECO:0000256" key="5">
    <source>
        <dbReference type="ARBA" id="ARBA00022801"/>
    </source>
</evidence>
<keyword evidence="5" id="KW-0378">Hydrolase</keyword>
<dbReference type="GO" id="GO:0006004">
    <property type="term" value="P:fucose metabolic process"/>
    <property type="evidence" value="ECO:0007669"/>
    <property type="project" value="InterPro"/>
</dbReference>
<name>A0A8F9XGU2_9BACT</name>
<dbReference type="GO" id="GO:0004560">
    <property type="term" value="F:alpha-L-fucosidase activity"/>
    <property type="evidence" value="ECO:0007669"/>
    <property type="project" value="InterPro"/>
</dbReference>
<dbReference type="Gene3D" id="3.20.20.80">
    <property type="entry name" value="Glycosidases"/>
    <property type="match status" value="1"/>
</dbReference>
<dbReference type="Gene3D" id="2.60.40.1180">
    <property type="entry name" value="Golgi alpha-mannosidase II"/>
    <property type="match status" value="1"/>
</dbReference>
<dbReference type="SMART" id="SM00812">
    <property type="entry name" value="Alpha_L_fucos"/>
    <property type="match status" value="1"/>
</dbReference>
<dbReference type="KEGG" id="ole:K0B96_15100"/>
<evidence type="ECO:0000256" key="3">
    <source>
        <dbReference type="ARBA" id="ARBA00012662"/>
    </source>
</evidence>
<evidence type="ECO:0000256" key="6">
    <source>
        <dbReference type="ARBA" id="ARBA00023295"/>
    </source>
</evidence>
<dbReference type="Pfam" id="PF01120">
    <property type="entry name" value="Alpha_L_fucos"/>
    <property type="match status" value="1"/>
</dbReference>
<reference evidence="8" key="1">
    <citation type="submission" date="2021-08" db="EMBL/GenBank/DDBJ databases">
        <title>Genome of a novel bacterium of the phylum Verrucomicrobia, Oleiharenicola sp. KSB-15.</title>
        <authorList>
            <person name="Chung J.-H."/>
            <person name="Ahn J.-H."/>
            <person name="Yoon Y."/>
            <person name="Kim D.-Y."/>
            <person name="An S.-H."/>
            <person name="Park I."/>
            <person name="Yeon J."/>
        </authorList>
    </citation>
    <scope>NUCLEOTIDE SEQUENCE</scope>
    <source>
        <strain evidence="8">KSB-15</strain>
    </source>
</reference>
<dbReference type="InterPro" id="IPR013780">
    <property type="entry name" value="Glyco_hydro_b"/>
</dbReference>
<dbReference type="InterPro" id="IPR000933">
    <property type="entry name" value="Glyco_hydro_29"/>
</dbReference>
<comment type="function">
    <text evidence="1">Alpha-L-fucosidase is responsible for hydrolyzing the alpha-1,6-linked fucose joined to the reducing-end N-acetylglucosamine of the carbohydrate moieties of glycoproteins.</text>
</comment>
<dbReference type="PANTHER" id="PTHR10030:SF37">
    <property type="entry name" value="ALPHA-L-FUCOSIDASE-RELATED"/>
    <property type="match status" value="1"/>
</dbReference>
<keyword evidence="9" id="KW-1185">Reference proteome</keyword>
<sequence>MKEARSLNDAMTNRLPGAGRVERPSLFTKAPADGEVRVVAAPPRCRGVARRSAFFLALLWGCFGWHATGAQPVPTQGLDERTAWFTAAHYGMFIHWGLFSVPAGVYHGKPFDRGSAGNGLSEWIMFNAHIPVAEYAGYASQFNPVKFDADAWVRLAKDAGMKYIVITTKHHEGFAMFHSKVSGFNIYDATPFHRDPLKELAAACARQGVRLGLYYSQAQDWHHPGGAARTVGQPMAGGDPEQGHWDPAQDGDFDQYLDQVAAPQIRELLTRYGKISTFWWDTPVGMTSTRAARLAPLLQLQPGIISNNRLLNPRVPNAFSGDTETPEQYIPATGMKGRLFEVCMTMNDSWGYKANDHNWKSAEDLTRKLIDVVSKGGNLLLNVGPDAEGVIPAASVKRLRESGRWVHAHAESIYGTTASLFRRLSWGRSTTKGNVLFLHIFQWPVDGRLLVPGLKTPIARATLLDQPDFALSARDTAAGAVLSLPAKTPNKIAAVIKLEFHGAPVVDQPLPAPDTHGVILLPASLAAVVNAYDDNASLRTEGSDAVIGGWSKAGTRLNWEFATSLAATFVITAEVATKNGGKIEVSDGHSTFTSQLAPGGEPEHFTWVRLGELHVSGEGEHSIELKSVADAWNPVKLRALRLEEKR</sequence>
<dbReference type="InterPro" id="IPR057739">
    <property type="entry name" value="Glyco_hydro_29_N"/>
</dbReference>
<dbReference type="EC" id="3.2.1.51" evidence="3"/>
<dbReference type="PRINTS" id="PR00741">
    <property type="entry name" value="GLHYDRLASE29"/>
</dbReference>
<dbReference type="Proteomes" id="UP000825051">
    <property type="component" value="Chromosome"/>
</dbReference>
<protein>
    <recommendedName>
        <fullName evidence="3">alpha-L-fucosidase</fullName>
        <ecNumber evidence="3">3.2.1.51</ecNumber>
    </recommendedName>
</protein>
<evidence type="ECO:0000259" key="7">
    <source>
        <dbReference type="Pfam" id="PF01120"/>
    </source>
</evidence>
<evidence type="ECO:0000256" key="4">
    <source>
        <dbReference type="ARBA" id="ARBA00022729"/>
    </source>
</evidence>
<proteinExistence type="inferred from homology"/>
<dbReference type="SUPFAM" id="SSF51445">
    <property type="entry name" value="(Trans)glycosidases"/>
    <property type="match status" value="1"/>
</dbReference>
<comment type="similarity">
    <text evidence="2">Belongs to the glycosyl hydrolase 29 family.</text>
</comment>
<feature type="domain" description="Glycoside hydrolase family 29 N-terminal" evidence="7">
    <location>
        <begin position="78"/>
        <end position="411"/>
    </location>
</feature>
<dbReference type="PANTHER" id="PTHR10030">
    <property type="entry name" value="ALPHA-L-FUCOSIDASE"/>
    <property type="match status" value="1"/>
</dbReference>
<dbReference type="GO" id="GO:0005764">
    <property type="term" value="C:lysosome"/>
    <property type="evidence" value="ECO:0007669"/>
    <property type="project" value="TreeGrafter"/>
</dbReference>
<evidence type="ECO:0000313" key="9">
    <source>
        <dbReference type="Proteomes" id="UP000825051"/>
    </source>
</evidence>
<dbReference type="EMBL" id="CP080507">
    <property type="protein sequence ID" value="QYM78610.1"/>
    <property type="molecule type" value="Genomic_DNA"/>
</dbReference>
<evidence type="ECO:0000313" key="8">
    <source>
        <dbReference type="EMBL" id="QYM78610.1"/>
    </source>
</evidence>
<gene>
    <name evidence="8" type="ORF">K0B96_15100</name>
</gene>
<dbReference type="AlphaFoldDB" id="A0A8F9XGU2"/>
<evidence type="ECO:0000256" key="2">
    <source>
        <dbReference type="ARBA" id="ARBA00007951"/>
    </source>
</evidence>
<keyword evidence="6" id="KW-0326">Glycosidase</keyword>
<organism evidence="8 9">
    <name type="scientific">Horticoccus luteus</name>
    <dbReference type="NCBI Taxonomy" id="2862869"/>
    <lineage>
        <taxon>Bacteria</taxon>
        <taxon>Pseudomonadati</taxon>
        <taxon>Verrucomicrobiota</taxon>
        <taxon>Opitutia</taxon>
        <taxon>Opitutales</taxon>
        <taxon>Opitutaceae</taxon>
        <taxon>Horticoccus</taxon>
    </lineage>
</organism>
<dbReference type="InterPro" id="IPR017853">
    <property type="entry name" value="GH"/>
</dbReference>
<evidence type="ECO:0000256" key="1">
    <source>
        <dbReference type="ARBA" id="ARBA00004071"/>
    </source>
</evidence>
<keyword evidence="4" id="KW-0732">Signal</keyword>
<dbReference type="RefSeq" id="WP_220161714.1">
    <property type="nucleotide sequence ID" value="NZ_CP080507.1"/>
</dbReference>